<dbReference type="SUPFAM" id="SSF75169">
    <property type="entry name" value="DsrEFH-like"/>
    <property type="match status" value="1"/>
</dbReference>
<dbReference type="AlphaFoldDB" id="D5X2H4"/>
<dbReference type="eggNOG" id="COG1416">
    <property type="taxonomic scope" value="Bacteria"/>
</dbReference>
<dbReference type="KEGG" id="tin:Tint_1944"/>
<dbReference type="EMBL" id="CP002021">
    <property type="protein sequence ID" value="ADG31307.1"/>
    <property type="molecule type" value="Genomic_DNA"/>
</dbReference>
<evidence type="ECO:0000256" key="1">
    <source>
        <dbReference type="SAM" id="SignalP"/>
    </source>
</evidence>
<accession>D5X2H4</accession>
<keyword evidence="1" id="KW-0732">Signal</keyword>
<dbReference type="BioCyc" id="TINT75379:TINT_RS09735-MONOMER"/>
<name>D5X2H4_THIK1</name>
<dbReference type="InterPro" id="IPR027396">
    <property type="entry name" value="DsrEFH-like"/>
</dbReference>
<evidence type="ECO:0000313" key="2">
    <source>
        <dbReference type="EMBL" id="ADG31307.1"/>
    </source>
</evidence>
<gene>
    <name evidence="2" type="ordered locus">Tint_1944</name>
</gene>
<dbReference type="STRING" id="75379.Tint_1944"/>
<dbReference type="Gene3D" id="3.40.1260.10">
    <property type="entry name" value="DsrEFH-like"/>
    <property type="match status" value="1"/>
</dbReference>
<dbReference type="PANTHER" id="PTHR37691">
    <property type="entry name" value="BLR3518 PROTEIN"/>
    <property type="match status" value="1"/>
</dbReference>
<dbReference type="HOGENOM" id="CLU_127515_1_1_4"/>
<dbReference type="PANTHER" id="PTHR37691:SF1">
    <property type="entry name" value="BLR3518 PROTEIN"/>
    <property type="match status" value="1"/>
</dbReference>
<reference evidence="2" key="1">
    <citation type="submission" date="2010-04" db="EMBL/GenBank/DDBJ databases">
        <title>Complete sequence of Thiomonas intermedia K12.</title>
        <authorList>
            <consortium name="US DOE Joint Genome Institute"/>
            <person name="Lucas S."/>
            <person name="Copeland A."/>
            <person name="Lapidus A."/>
            <person name="Cheng J.-F."/>
            <person name="Bruce D."/>
            <person name="Goodwin L."/>
            <person name="Pitluck S."/>
            <person name="Davenport K."/>
            <person name="Detter J.C."/>
            <person name="Han C."/>
            <person name="Tapia R."/>
            <person name="Land M."/>
            <person name="Hauser L."/>
            <person name="Kyrpides N."/>
            <person name="Ovchinnikova G."/>
            <person name="Kerfeld C.A."/>
            <person name="Cannon G.C."/>
            <person name="Heinhorst S."/>
            <person name="Woyke T."/>
        </authorList>
    </citation>
    <scope>NUCLEOTIDE SEQUENCE [LARGE SCALE GENOMIC DNA]</scope>
    <source>
        <strain evidence="2">K12</strain>
    </source>
</reference>
<proteinExistence type="predicted"/>
<feature type="signal peptide" evidence="1">
    <location>
        <begin position="1"/>
        <end position="29"/>
    </location>
</feature>
<feature type="chain" id="PRO_5003079865" evidence="1">
    <location>
        <begin position="30"/>
        <end position="157"/>
    </location>
</feature>
<organism evidence="2">
    <name type="scientific">Thiomonas intermedia (strain K12)</name>
    <name type="common">Thiobacillus intermedius</name>
    <dbReference type="NCBI Taxonomy" id="75379"/>
    <lineage>
        <taxon>Bacteria</taxon>
        <taxon>Pseudomonadati</taxon>
        <taxon>Pseudomonadota</taxon>
        <taxon>Betaproteobacteria</taxon>
        <taxon>Burkholderiales</taxon>
        <taxon>Thiomonas</taxon>
    </lineage>
</organism>
<protein>
    <submittedName>
        <fullName evidence="2">Uncharacterized protein</fullName>
    </submittedName>
</protein>
<sequence length="157" mass="17075">MKTSNIHSIILTAAFLVVTVGTFSQSALAGAENNRTDHDVPASKKTKVVIQVSDNNPKKWNLALNNAENVQHDLGKSNVDIAIVAYGPGLPMLELQSITANRISNAIARGVKVIACENTMRKDKMTKDDMLPNLNYTKSGVVYLVSKEAEGYSYIKP</sequence>